<dbReference type="GO" id="GO:0005524">
    <property type="term" value="F:ATP binding"/>
    <property type="evidence" value="ECO:0007669"/>
    <property type="project" value="UniProtKB-KW"/>
</dbReference>
<keyword evidence="1" id="KW-0547">Nucleotide-binding</keyword>
<dbReference type="Gene3D" id="3.40.50.300">
    <property type="entry name" value="P-loop containing nucleotide triphosphate hydrolases"/>
    <property type="match status" value="1"/>
</dbReference>
<name>A0A3B0TVC2_9ZZZZ</name>
<dbReference type="PANTHER" id="PTHR12169:SF6">
    <property type="entry name" value="AFG1-LIKE ATPASE"/>
    <property type="match status" value="1"/>
</dbReference>
<dbReference type="PANTHER" id="PTHR12169">
    <property type="entry name" value="ATPASE N2B"/>
    <property type="match status" value="1"/>
</dbReference>
<evidence type="ECO:0000256" key="1">
    <source>
        <dbReference type="ARBA" id="ARBA00022741"/>
    </source>
</evidence>
<reference evidence="3" key="1">
    <citation type="submission" date="2018-06" db="EMBL/GenBank/DDBJ databases">
        <authorList>
            <person name="Zhirakovskaya E."/>
        </authorList>
    </citation>
    <scope>NUCLEOTIDE SEQUENCE</scope>
</reference>
<dbReference type="InterPro" id="IPR027417">
    <property type="entry name" value="P-loop_NTPase"/>
</dbReference>
<dbReference type="AlphaFoldDB" id="A0A3B0TVC2"/>
<dbReference type="GO" id="GO:0016887">
    <property type="term" value="F:ATP hydrolysis activity"/>
    <property type="evidence" value="ECO:0007669"/>
    <property type="project" value="InterPro"/>
</dbReference>
<dbReference type="NCBIfam" id="NF040713">
    <property type="entry name" value="ZapE"/>
    <property type="match status" value="1"/>
</dbReference>
<dbReference type="EMBL" id="UOEQ01000257">
    <property type="protein sequence ID" value="VAW20153.1"/>
    <property type="molecule type" value="Genomic_DNA"/>
</dbReference>
<dbReference type="SUPFAM" id="SSF52540">
    <property type="entry name" value="P-loop containing nucleoside triphosphate hydrolases"/>
    <property type="match status" value="1"/>
</dbReference>
<accession>A0A3B0TVC2</accession>
<dbReference type="InterPro" id="IPR005654">
    <property type="entry name" value="ATPase_AFG1-like"/>
</dbReference>
<keyword evidence="2" id="KW-0067">ATP-binding</keyword>
<sequence>MPENSRGLLFAYDQMIASGALTVDPAQREAAILLEKLLNELEQNPRRKKNLSNFLNKRTPQKKGLYIWGDVGRGKTLLMDMFFERVEITTKRRVHFHEFMDELHQNIARIRQNYSANDTKSQSVSDPIAEAVKPIIKSTSLLCFDEFHVSDITNAMLLGRLFEKLFDGGVVMVATSNIEPDGLYHNGLNRQLFLPFIELLKNRCEVLHLKAQKDYRLDKLSSQPVFHFGVGEETRNQIEQHWQMLIGHQTSKPGTVSVLGREIIVPAMAMGCARFEFADLCEQPLGARDYLAVSHAFHTLLIEGIPQFDKNNSNAAKRFIILIDTLYDRGVKLVASFDVEFENLTSDKNTAFEFKRCVSRLNEMASIDYLAKGKNPD</sequence>
<dbReference type="GO" id="GO:0005737">
    <property type="term" value="C:cytoplasm"/>
    <property type="evidence" value="ECO:0007669"/>
    <property type="project" value="TreeGrafter"/>
</dbReference>
<proteinExistence type="predicted"/>
<gene>
    <name evidence="3" type="ORF">MNBD_ALPHA11-1432</name>
</gene>
<evidence type="ECO:0000256" key="2">
    <source>
        <dbReference type="ARBA" id="ARBA00022840"/>
    </source>
</evidence>
<dbReference type="Pfam" id="PF03969">
    <property type="entry name" value="AFG1_ATPase"/>
    <property type="match status" value="1"/>
</dbReference>
<protein>
    <submittedName>
        <fullName evidence="3">ATPase</fullName>
    </submittedName>
</protein>
<organism evidence="3">
    <name type="scientific">hydrothermal vent metagenome</name>
    <dbReference type="NCBI Taxonomy" id="652676"/>
    <lineage>
        <taxon>unclassified sequences</taxon>
        <taxon>metagenomes</taxon>
        <taxon>ecological metagenomes</taxon>
    </lineage>
</organism>
<evidence type="ECO:0000313" key="3">
    <source>
        <dbReference type="EMBL" id="VAW20153.1"/>
    </source>
</evidence>